<evidence type="ECO:0000313" key="10">
    <source>
        <dbReference type="Proteomes" id="UP000727857"/>
    </source>
</evidence>
<dbReference type="NCBIfam" id="TIGR00450">
    <property type="entry name" value="mnmE_trmE_thdF"/>
    <property type="match status" value="1"/>
</dbReference>
<evidence type="ECO:0000256" key="4">
    <source>
        <dbReference type="ARBA" id="ARBA00022958"/>
    </source>
</evidence>
<evidence type="ECO:0000313" key="9">
    <source>
        <dbReference type="EMBL" id="MBO8424435.1"/>
    </source>
</evidence>
<dbReference type="InterPro" id="IPR025867">
    <property type="entry name" value="MnmE_helical"/>
</dbReference>
<keyword evidence="2 6" id="KW-0819">tRNA processing</keyword>
<comment type="function">
    <text evidence="6">Exhibits a very high intrinsic GTPase hydrolysis rate. Involved in the addition of a carboxymethylaminomethyl (cmnm) group at the wobble position (U34) of certain tRNAs, forming tRNA-cmnm(5)s(2)U34.</text>
</comment>
<dbReference type="InterPro" id="IPR018948">
    <property type="entry name" value="GTP-bd_TrmE_N"/>
</dbReference>
<dbReference type="PANTHER" id="PTHR42714:SF2">
    <property type="entry name" value="TRNA MODIFICATION GTPASE GTPBP3, MITOCHONDRIAL"/>
    <property type="match status" value="1"/>
</dbReference>
<organism evidence="9 10">
    <name type="scientific">Candidatus Stercoripulliclostridium pullicola</name>
    <dbReference type="NCBI Taxonomy" id="2840953"/>
    <lineage>
        <taxon>Bacteria</taxon>
        <taxon>Bacillati</taxon>
        <taxon>Bacillota</taxon>
        <taxon>Clostridia</taxon>
        <taxon>Eubacteriales</taxon>
        <taxon>Candidatus Stercoripulliclostridium</taxon>
    </lineage>
</organism>
<feature type="binding site" evidence="6">
    <location>
        <position position="245"/>
    </location>
    <ligand>
        <name>K(+)</name>
        <dbReference type="ChEBI" id="CHEBI:29103"/>
    </ligand>
</feature>
<sequence length="441" mass="47677">MKDTIVAPATAAGTAAVGIIRLSGENALPIAAKVFSAKGWSAREAEPYKMYLGKADAGKFADKAFCMYCKAPKSYTGEDVVEFHLHGGKVITEGLMRRLVALGARPALPGEFTKRAYLNGKLDLAEAEGIEDMIFAGSEAEAMQAYRMMGGEVSKGIERVKKLLLEAAANIDAVLDYPEELTEDNAPLIRAALTRAKEELDGLYEGSKNRRLLKEGASLVLAGLTNVGKSSLMNALLKDDRAIVTDIAGTTRDVLRESFELEGVTVNVSDTAGIREGNDEVERIGISRAERAIEGADLVLFVTDLSVPESEEERALYAKIKHKKHIRVANKGDEARYPRECDIVTEAKTGGNIDALTALISEKLELKKRLETPILTRERQIYAVKAAAEHVRAALETMDATGLDCLAVDVKAAWAELAALTGEDVAESVVDEIFSRFCVGK</sequence>
<dbReference type="CDD" id="cd14858">
    <property type="entry name" value="TrmE_N"/>
    <property type="match status" value="1"/>
</dbReference>
<protein>
    <recommendedName>
        <fullName evidence="6">tRNA modification GTPase MnmE</fullName>
        <ecNumber evidence="6">3.6.-.-</ecNumber>
    </recommendedName>
</protein>
<evidence type="ECO:0000256" key="2">
    <source>
        <dbReference type="ARBA" id="ARBA00022694"/>
    </source>
</evidence>
<comment type="subcellular location">
    <subcellularLocation>
        <location evidence="6">Cytoplasm</location>
    </subcellularLocation>
</comment>
<feature type="binding site" evidence="6">
    <location>
        <position position="441"/>
    </location>
    <ligand>
        <name>(6S)-5-formyl-5,6,7,8-tetrahydrofolate</name>
        <dbReference type="ChEBI" id="CHEBI:57457"/>
    </ligand>
</feature>
<dbReference type="GO" id="GO:0002098">
    <property type="term" value="P:tRNA wobble uridine modification"/>
    <property type="evidence" value="ECO:0007669"/>
    <property type="project" value="TreeGrafter"/>
</dbReference>
<accession>A0A940IDH0</accession>
<dbReference type="AlphaFoldDB" id="A0A940IDH0"/>
<feature type="binding site" evidence="6">
    <location>
        <position position="251"/>
    </location>
    <ligand>
        <name>Mg(2+)</name>
        <dbReference type="ChEBI" id="CHEBI:18420"/>
    </ligand>
</feature>
<feature type="binding site" evidence="6">
    <location>
        <position position="21"/>
    </location>
    <ligand>
        <name>(6S)-5-formyl-5,6,7,8-tetrahydrofolate</name>
        <dbReference type="ChEBI" id="CHEBI:57457"/>
    </ligand>
</feature>
<comment type="subunit">
    <text evidence="6">Homodimer. Heterotetramer of two MnmE and two MnmG subunits.</text>
</comment>
<reference evidence="9" key="1">
    <citation type="submission" date="2020-10" db="EMBL/GenBank/DDBJ databases">
        <authorList>
            <person name="Gilroy R."/>
        </authorList>
    </citation>
    <scope>NUCLEOTIDE SEQUENCE</scope>
    <source>
        <strain evidence="9">517</strain>
    </source>
</reference>
<reference evidence="9" key="2">
    <citation type="journal article" date="2021" name="PeerJ">
        <title>Extensive microbial diversity within the chicken gut microbiome revealed by metagenomics and culture.</title>
        <authorList>
            <person name="Gilroy R."/>
            <person name="Ravi A."/>
            <person name="Getino M."/>
            <person name="Pursley I."/>
            <person name="Horton D.L."/>
            <person name="Alikhan N.F."/>
            <person name="Baker D."/>
            <person name="Gharbi K."/>
            <person name="Hall N."/>
            <person name="Watson M."/>
            <person name="Adriaenssens E.M."/>
            <person name="Foster-Nyarko E."/>
            <person name="Jarju S."/>
            <person name="Secka A."/>
            <person name="Antonio M."/>
            <person name="Oren A."/>
            <person name="Chaudhuri R.R."/>
            <person name="La Ragione R."/>
            <person name="Hildebrand F."/>
            <person name="Pallen M.J."/>
        </authorList>
    </citation>
    <scope>NUCLEOTIDE SEQUENCE</scope>
    <source>
        <strain evidence="9">517</strain>
    </source>
</reference>
<name>A0A940IDH0_9FIRM</name>
<dbReference type="GO" id="GO:0005525">
    <property type="term" value="F:GTP binding"/>
    <property type="evidence" value="ECO:0007669"/>
    <property type="project" value="UniProtKB-UniRule"/>
</dbReference>
<dbReference type="Pfam" id="PF10396">
    <property type="entry name" value="TrmE_N"/>
    <property type="match status" value="1"/>
</dbReference>
<dbReference type="Proteomes" id="UP000727857">
    <property type="component" value="Unassembled WGS sequence"/>
</dbReference>
<dbReference type="Pfam" id="PF12631">
    <property type="entry name" value="MnmE_helical"/>
    <property type="match status" value="1"/>
</dbReference>
<keyword evidence="6" id="KW-0460">Magnesium</keyword>
<evidence type="ECO:0000256" key="1">
    <source>
        <dbReference type="ARBA" id="ARBA00011043"/>
    </source>
</evidence>
<feature type="binding site" evidence="6">
    <location>
        <begin position="245"/>
        <end position="251"/>
    </location>
    <ligand>
        <name>GTP</name>
        <dbReference type="ChEBI" id="CHEBI:37565"/>
    </ligand>
</feature>
<keyword evidence="6" id="KW-0963">Cytoplasm</keyword>
<dbReference type="InterPro" id="IPR027266">
    <property type="entry name" value="TrmE/GcvT-like"/>
</dbReference>
<comment type="similarity">
    <text evidence="1 6 7">Belongs to the TRAFAC class TrmE-Era-EngA-EngB-Septin-like GTPase superfamily. TrmE GTPase family.</text>
</comment>
<feature type="binding site" evidence="6">
    <location>
        <position position="226"/>
    </location>
    <ligand>
        <name>K(+)</name>
        <dbReference type="ChEBI" id="CHEBI:29103"/>
    </ligand>
</feature>
<evidence type="ECO:0000256" key="5">
    <source>
        <dbReference type="ARBA" id="ARBA00023134"/>
    </source>
</evidence>
<dbReference type="GO" id="GO:0003924">
    <property type="term" value="F:GTPase activity"/>
    <property type="evidence" value="ECO:0007669"/>
    <property type="project" value="UniProtKB-UniRule"/>
</dbReference>
<dbReference type="Gene3D" id="1.20.120.430">
    <property type="entry name" value="tRNA modification GTPase MnmE domain 2"/>
    <property type="match status" value="1"/>
</dbReference>
<dbReference type="NCBIfam" id="TIGR00231">
    <property type="entry name" value="small_GTP"/>
    <property type="match status" value="1"/>
</dbReference>
<dbReference type="Gene3D" id="3.30.1360.120">
    <property type="entry name" value="Probable tRNA modification gtpase trme, domain 1"/>
    <property type="match status" value="1"/>
</dbReference>
<comment type="caution">
    <text evidence="6">Lacks conserved residue(s) required for the propagation of feature annotation.</text>
</comment>
<feature type="binding site" evidence="6">
    <location>
        <position position="82"/>
    </location>
    <ligand>
        <name>(6S)-5-formyl-5,6,7,8-tetrahydrofolate</name>
        <dbReference type="ChEBI" id="CHEBI:57457"/>
    </ligand>
</feature>
<keyword evidence="4 6" id="KW-0630">Potassium</keyword>
<dbReference type="CDD" id="cd04164">
    <property type="entry name" value="trmE"/>
    <property type="match status" value="1"/>
</dbReference>
<dbReference type="Gene3D" id="3.40.50.300">
    <property type="entry name" value="P-loop containing nucleotide triphosphate hydrolases"/>
    <property type="match status" value="1"/>
</dbReference>
<dbReference type="SUPFAM" id="SSF52540">
    <property type="entry name" value="P-loop containing nucleoside triphosphate hydrolases"/>
    <property type="match status" value="1"/>
</dbReference>
<evidence type="ECO:0000256" key="6">
    <source>
        <dbReference type="HAMAP-Rule" id="MF_00379"/>
    </source>
</evidence>
<feature type="binding site" evidence="6">
    <location>
        <position position="230"/>
    </location>
    <ligand>
        <name>Mg(2+)</name>
        <dbReference type="ChEBI" id="CHEBI:18420"/>
    </ligand>
</feature>
<dbReference type="InterPro" id="IPR027417">
    <property type="entry name" value="P-loop_NTPase"/>
</dbReference>
<keyword evidence="6" id="KW-0378">Hydrolase</keyword>
<feature type="binding site" evidence="6">
    <location>
        <position position="247"/>
    </location>
    <ligand>
        <name>K(+)</name>
        <dbReference type="ChEBI" id="CHEBI:29103"/>
    </ligand>
</feature>
<keyword evidence="5 6" id="KW-0342">GTP-binding</keyword>
<dbReference type="InterPro" id="IPR027368">
    <property type="entry name" value="MnmE_dom2"/>
</dbReference>
<keyword evidence="6" id="KW-0479">Metal-binding</keyword>
<feature type="binding site" evidence="6">
    <location>
        <begin position="226"/>
        <end position="231"/>
    </location>
    <ligand>
        <name>GTP</name>
        <dbReference type="ChEBI" id="CHEBI:37565"/>
    </ligand>
</feature>
<dbReference type="Pfam" id="PF01926">
    <property type="entry name" value="MMR_HSR1"/>
    <property type="match status" value="1"/>
</dbReference>
<feature type="binding site" evidence="6">
    <location>
        <begin position="270"/>
        <end position="273"/>
    </location>
    <ligand>
        <name>GTP</name>
        <dbReference type="ChEBI" id="CHEBI:37565"/>
    </ligand>
</feature>
<feature type="binding site" evidence="6">
    <location>
        <position position="250"/>
    </location>
    <ligand>
        <name>K(+)</name>
        <dbReference type="ChEBI" id="CHEBI:29103"/>
    </ligand>
</feature>
<feature type="binding site" evidence="6">
    <location>
        <position position="121"/>
    </location>
    <ligand>
        <name>(6S)-5-formyl-5,6,7,8-tetrahydrofolate</name>
        <dbReference type="ChEBI" id="CHEBI:57457"/>
    </ligand>
</feature>
<dbReference type="InterPro" id="IPR031168">
    <property type="entry name" value="G_TrmE"/>
</dbReference>
<dbReference type="HAMAP" id="MF_00379">
    <property type="entry name" value="GTPase_MnmE"/>
    <property type="match status" value="1"/>
</dbReference>
<comment type="caution">
    <text evidence="9">The sequence shown here is derived from an EMBL/GenBank/DDBJ whole genome shotgun (WGS) entry which is preliminary data.</text>
</comment>
<dbReference type="EMBL" id="JADINF010000138">
    <property type="protein sequence ID" value="MBO8424435.1"/>
    <property type="molecule type" value="Genomic_DNA"/>
</dbReference>
<evidence type="ECO:0000256" key="7">
    <source>
        <dbReference type="RuleBase" id="RU003313"/>
    </source>
</evidence>
<dbReference type="GO" id="GO:0046872">
    <property type="term" value="F:metal ion binding"/>
    <property type="evidence" value="ECO:0007669"/>
    <property type="project" value="UniProtKB-KW"/>
</dbReference>
<dbReference type="InterPro" id="IPR004520">
    <property type="entry name" value="GTPase_MnmE"/>
</dbReference>
<proteinExistence type="inferred from homology"/>
<gene>
    <name evidence="6 9" type="primary">mnmE</name>
    <name evidence="6" type="synonym">trmE</name>
    <name evidence="9" type="ORF">IAB16_05405</name>
</gene>
<dbReference type="GO" id="GO:0030488">
    <property type="term" value="P:tRNA methylation"/>
    <property type="evidence" value="ECO:0007669"/>
    <property type="project" value="TreeGrafter"/>
</dbReference>
<feature type="domain" description="TrmE-type G" evidence="8">
    <location>
        <begin position="216"/>
        <end position="365"/>
    </location>
</feature>
<keyword evidence="3 6" id="KW-0547">Nucleotide-binding</keyword>
<dbReference type="GO" id="GO:0005829">
    <property type="term" value="C:cytosol"/>
    <property type="evidence" value="ECO:0007669"/>
    <property type="project" value="TreeGrafter"/>
</dbReference>
<dbReference type="InterPro" id="IPR005225">
    <property type="entry name" value="Small_GTP-bd"/>
</dbReference>
<evidence type="ECO:0000256" key="3">
    <source>
        <dbReference type="ARBA" id="ARBA00022741"/>
    </source>
</evidence>
<dbReference type="PROSITE" id="PS51709">
    <property type="entry name" value="G_TRME"/>
    <property type="match status" value="1"/>
</dbReference>
<dbReference type="PANTHER" id="PTHR42714">
    <property type="entry name" value="TRNA MODIFICATION GTPASE GTPBP3"/>
    <property type="match status" value="1"/>
</dbReference>
<dbReference type="InterPro" id="IPR006073">
    <property type="entry name" value="GTP-bd"/>
</dbReference>
<evidence type="ECO:0000259" key="8">
    <source>
        <dbReference type="PROSITE" id="PS51709"/>
    </source>
</evidence>
<dbReference type="EC" id="3.6.-.-" evidence="6"/>
<comment type="cofactor">
    <cofactor evidence="6">
        <name>K(+)</name>
        <dbReference type="ChEBI" id="CHEBI:29103"/>
    </cofactor>
    <text evidence="6">Binds 1 potassium ion per subunit.</text>
</comment>